<evidence type="ECO:0000256" key="3">
    <source>
        <dbReference type="PIRNR" id="PIRNR033490"/>
    </source>
</evidence>
<dbReference type="SUPFAM" id="SSF50118">
    <property type="entry name" value="Cell growth inhibitor/plasmid maintenance toxic component"/>
    <property type="match status" value="1"/>
</dbReference>
<comment type="caution">
    <text evidence="4">The sequence shown here is derived from an EMBL/GenBank/DDBJ whole genome shotgun (WGS) entry which is preliminary data.</text>
</comment>
<keyword evidence="2" id="KW-1277">Toxin-antitoxin system</keyword>
<dbReference type="EC" id="3.1.-.-" evidence="3"/>
<keyword evidence="3" id="KW-0540">Nuclease</keyword>
<accession>A0ABR8A7M7</accession>
<dbReference type="PANTHER" id="PTHR33988">
    <property type="entry name" value="ENDORIBONUCLEASE MAZF-RELATED"/>
    <property type="match status" value="1"/>
</dbReference>
<dbReference type="Pfam" id="PF02452">
    <property type="entry name" value="PemK_toxin"/>
    <property type="match status" value="1"/>
</dbReference>
<proteinExistence type="inferred from homology"/>
<dbReference type="Gene3D" id="2.30.30.110">
    <property type="match status" value="1"/>
</dbReference>
<evidence type="ECO:0000256" key="2">
    <source>
        <dbReference type="ARBA" id="ARBA00022649"/>
    </source>
</evidence>
<keyword evidence="5" id="KW-1185">Reference proteome</keyword>
<dbReference type="PANTHER" id="PTHR33988:SF1">
    <property type="entry name" value="ENDORIBONUCLEASE MAZF7-RELATED"/>
    <property type="match status" value="1"/>
</dbReference>
<dbReference type="EMBL" id="JACJQH010000010">
    <property type="protein sequence ID" value="MBD2195490.1"/>
    <property type="molecule type" value="Genomic_DNA"/>
</dbReference>
<protein>
    <recommendedName>
        <fullName evidence="3">mRNA interferase</fullName>
        <ecNumber evidence="3">3.1.-.-</ecNumber>
    </recommendedName>
</protein>
<keyword evidence="3" id="KW-0378">Hydrolase</keyword>
<dbReference type="Proteomes" id="UP000658514">
    <property type="component" value="Unassembled WGS sequence"/>
</dbReference>
<sequence>MPNGILAYRRGEIRWVKLDPTVGAEAQKTRSCLIVQNDVMNQYGSLTIVMPFRPGTKNAPYVVNVKATTNNGLDQDRYIDVAQIRSVDNSRILGLIGILENEYWETIRAALDIVLNFE</sequence>
<evidence type="ECO:0000313" key="4">
    <source>
        <dbReference type="EMBL" id="MBD2195490.1"/>
    </source>
</evidence>
<evidence type="ECO:0000256" key="1">
    <source>
        <dbReference type="ARBA" id="ARBA00007521"/>
    </source>
</evidence>
<keyword evidence="3" id="KW-0255">Endonuclease</keyword>
<name>A0ABR8A7M7_9CYAN</name>
<gene>
    <name evidence="4" type="ORF">H6G24_08315</name>
</gene>
<comment type="function">
    <text evidence="3">Toxic component of a type II toxin-antitoxin (TA) system.</text>
</comment>
<comment type="similarity">
    <text evidence="1 3">Belongs to the PemK/MazF family.</text>
</comment>
<reference evidence="4 5" key="1">
    <citation type="journal article" date="2020" name="ISME J.">
        <title>Comparative genomics reveals insights into cyanobacterial evolution and habitat adaptation.</title>
        <authorList>
            <person name="Chen M.Y."/>
            <person name="Teng W.K."/>
            <person name="Zhao L."/>
            <person name="Hu C.X."/>
            <person name="Zhou Y.K."/>
            <person name="Han B.P."/>
            <person name="Song L.R."/>
            <person name="Shu W.S."/>
        </authorList>
    </citation>
    <scope>NUCLEOTIDE SEQUENCE [LARGE SCALE GENOMIC DNA]</scope>
    <source>
        <strain evidence="4 5">FACHB-288</strain>
    </source>
</reference>
<dbReference type="InterPro" id="IPR011067">
    <property type="entry name" value="Plasmid_toxin/cell-grow_inhib"/>
</dbReference>
<evidence type="ECO:0000313" key="5">
    <source>
        <dbReference type="Proteomes" id="UP000658514"/>
    </source>
</evidence>
<dbReference type="InterPro" id="IPR003477">
    <property type="entry name" value="PemK-like"/>
</dbReference>
<organism evidence="4 5">
    <name type="scientific">Calothrix parietina FACHB-288</name>
    <dbReference type="NCBI Taxonomy" id="2692896"/>
    <lineage>
        <taxon>Bacteria</taxon>
        <taxon>Bacillati</taxon>
        <taxon>Cyanobacteriota</taxon>
        <taxon>Cyanophyceae</taxon>
        <taxon>Nostocales</taxon>
        <taxon>Calotrichaceae</taxon>
        <taxon>Calothrix</taxon>
    </lineage>
</organism>
<dbReference type="PIRSF" id="PIRSF033490">
    <property type="entry name" value="MazF"/>
    <property type="match status" value="1"/>
</dbReference>
<dbReference type="RefSeq" id="WP_190549301.1">
    <property type="nucleotide sequence ID" value="NZ_CAWPNO010000002.1"/>
</dbReference>